<evidence type="ECO:0000313" key="1">
    <source>
        <dbReference type="EMBL" id="PWW26449.1"/>
    </source>
</evidence>
<reference evidence="1 2" key="1">
    <citation type="submission" date="2018-05" db="EMBL/GenBank/DDBJ databases">
        <title>Freshwater and sediment microbial communities from various areas in North America, analyzing microbe dynamics in response to fracking.</title>
        <authorList>
            <person name="Lamendella R."/>
        </authorList>
    </citation>
    <scope>NUCLEOTIDE SEQUENCE [LARGE SCALE GENOMIC DNA]</scope>
    <source>
        <strain evidence="1 2">15_TX</strain>
    </source>
</reference>
<dbReference type="EMBL" id="QGTW01000010">
    <property type="protein sequence ID" value="PWW26449.1"/>
    <property type="molecule type" value="Genomic_DNA"/>
</dbReference>
<evidence type="ECO:0000313" key="2">
    <source>
        <dbReference type="Proteomes" id="UP000247150"/>
    </source>
</evidence>
<sequence length="57" mass="6912">MWIGPVAAQLDYFFRNCRLVLYKYYKKVYFTSKIVKISKRIAKAIKHSLTEINMFIY</sequence>
<name>A0A2V2ZSZ7_9BACI</name>
<accession>A0A2V2ZSZ7</accession>
<dbReference type="AlphaFoldDB" id="A0A2V2ZSZ7"/>
<protein>
    <submittedName>
        <fullName evidence="1">Uncharacterized protein</fullName>
    </submittedName>
</protein>
<proteinExistence type="predicted"/>
<comment type="caution">
    <text evidence="1">The sequence shown here is derived from an EMBL/GenBank/DDBJ whole genome shotgun (WGS) entry which is preliminary data.</text>
</comment>
<organism evidence="1 2">
    <name type="scientific">Cytobacillus oceanisediminis</name>
    <dbReference type="NCBI Taxonomy" id="665099"/>
    <lineage>
        <taxon>Bacteria</taxon>
        <taxon>Bacillati</taxon>
        <taxon>Bacillota</taxon>
        <taxon>Bacilli</taxon>
        <taxon>Bacillales</taxon>
        <taxon>Bacillaceae</taxon>
        <taxon>Cytobacillus</taxon>
    </lineage>
</organism>
<dbReference type="Proteomes" id="UP000247150">
    <property type="component" value="Unassembled WGS sequence"/>
</dbReference>
<gene>
    <name evidence="1" type="ORF">DFO73_11017</name>
</gene>